<dbReference type="EMBL" id="LXQD01000322">
    <property type="protein sequence ID" value="RCJ22953.1"/>
    <property type="molecule type" value="Genomic_DNA"/>
</dbReference>
<evidence type="ECO:0000313" key="2">
    <source>
        <dbReference type="EMBL" id="RCJ22953.1"/>
    </source>
</evidence>
<evidence type="ECO:0000313" key="3">
    <source>
        <dbReference type="Proteomes" id="UP000252107"/>
    </source>
</evidence>
<gene>
    <name evidence="2" type="ORF">A6770_29070</name>
</gene>
<dbReference type="AlphaFoldDB" id="A0A367QI51"/>
<reference evidence="2" key="1">
    <citation type="submission" date="2016-04" db="EMBL/GenBank/DDBJ databases">
        <authorList>
            <person name="Tabuchi Yagui T.R."/>
        </authorList>
    </citation>
    <scope>NUCLEOTIDE SEQUENCE [LARGE SCALE GENOMIC DNA]</scope>
    <source>
        <strain evidence="2">NIES-26</strain>
    </source>
</reference>
<protein>
    <submittedName>
        <fullName evidence="2">Uncharacterized protein</fullName>
    </submittedName>
</protein>
<comment type="caution">
    <text evidence="2">The sequence shown here is derived from an EMBL/GenBank/DDBJ whole genome shotgun (WGS) entry which is preliminary data.</text>
</comment>
<keyword evidence="3" id="KW-1185">Reference proteome</keyword>
<dbReference type="Proteomes" id="UP000252107">
    <property type="component" value="Unassembled WGS sequence"/>
</dbReference>
<proteinExistence type="predicted"/>
<name>A0A367QI51_9NOSO</name>
<accession>A0A367QI51</accession>
<sequence>MQPKQTALILVLTVGFLSVTTPSKAQSLSDLDGNAFLANPSTGQFLGNVSSDRYDDESICNSYGTYGSRYEELSVLNNYGDYGSRYSNYSAYNPRAQYPPFLYLKNGQPLAVVSVNSNWERVIHPGALFGVICGQR</sequence>
<evidence type="ECO:0000256" key="1">
    <source>
        <dbReference type="SAM" id="SignalP"/>
    </source>
</evidence>
<keyword evidence="1" id="KW-0732">Signal</keyword>
<feature type="signal peptide" evidence="1">
    <location>
        <begin position="1"/>
        <end position="25"/>
    </location>
</feature>
<organism evidence="2 3">
    <name type="scientific">Nostoc minutum NIES-26</name>
    <dbReference type="NCBI Taxonomy" id="1844469"/>
    <lineage>
        <taxon>Bacteria</taxon>
        <taxon>Bacillati</taxon>
        <taxon>Cyanobacteriota</taxon>
        <taxon>Cyanophyceae</taxon>
        <taxon>Nostocales</taxon>
        <taxon>Nostocaceae</taxon>
        <taxon>Nostoc</taxon>
    </lineage>
</organism>
<feature type="chain" id="PRO_5017008573" evidence="1">
    <location>
        <begin position="26"/>
        <end position="136"/>
    </location>
</feature>